<dbReference type="InterPro" id="IPR036291">
    <property type="entry name" value="NAD(P)-bd_dom_sf"/>
</dbReference>
<dbReference type="SUPFAM" id="SSF51735">
    <property type="entry name" value="NAD(P)-binding Rossmann-fold domains"/>
    <property type="match status" value="1"/>
</dbReference>
<dbReference type="AlphaFoldDB" id="A0A8S1HXK8"/>
<dbReference type="Gene3D" id="3.40.50.720">
    <property type="entry name" value="NAD(P)-binding Rossmann-like Domain"/>
    <property type="match status" value="1"/>
</dbReference>
<sequence length="314" mass="35421">MVSCGLIELWVMVKIYLLAAFLAIRELIFDHLCDKNSFSSEISQSECCKGPLRCVIVTGANGTIGSEVVKDLLGLGFRVHALVHGVHKNTLPVNPLLFLHEADFSDIHEVRRLTATLIKSVTRIDLVVCCAGVMLADRKIIDGIESHFMVNVMSQAFLLDRIENLFTPSTRIVFLSSATARCSYHQFGENMLSEYIGPYQAYAFSKLLLAVFVSESARERSWSIVSLHPGTVPGGLYRNANSVVRFVNRHFLPYLMRTPETSSRLVLHTALRHDFSNGCYYEDTKVVNVCQGISENDRKQIYQEVQRRIGIWRC</sequence>
<reference evidence="5" key="1">
    <citation type="submission" date="2020-10" db="EMBL/GenBank/DDBJ databases">
        <authorList>
            <person name="Kikuchi T."/>
        </authorList>
    </citation>
    <scope>NUCLEOTIDE SEQUENCE</scope>
    <source>
        <strain evidence="5">NKZ352</strain>
    </source>
</reference>
<keyword evidence="2" id="KW-0560">Oxidoreductase</keyword>
<protein>
    <recommendedName>
        <fullName evidence="4">NAD-dependent epimerase/dehydratase domain-containing protein</fullName>
    </recommendedName>
</protein>
<dbReference type="PANTHER" id="PTHR24320:SF264">
    <property type="entry name" value="DEHYDROGENASE_REDUCTASE SDR FAMILY MEMBER ON CHROMOSOME X"/>
    <property type="match status" value="1"/>
</dbReference>
<feature type="domain" description="NAD-dependent epimerase/dehydratase" evidence="4">
    <location>
        <begin position="55"/>
        <end position="249"/>
    </location>
</feature>
<evidence type="ECO:0000313" key="5">
    <source>
        <dbReference type="EMBL" id="CAD6199464.1"/>
    </source>
</evidence>
<dbReference type="EMBL" id="CAJGYM010000177">
    <property type="protein sequence ID" value="CAD6199464.1"/>
    <property type="molecule type" value="Genomic_DNA"/>
</dbReference>
<keyword evidence="3" id="KW-0812">Transmembrane</keyword>
<evidence type="ECO:0000259" key="4">
    <source>
        <dbReference type="Pfam" id="PF01370"/>
    </source>
</evidence>
<comment type="caution">
    <text evidence="5">The sequence shown here is derived from an EMBL/GenBank/DDBJ whole genome shotgun (WGS) entry which is preliminary data.</text>
</comment>
<keyword evidence="3" id="KW-0472">Membrane</keyword>
<feature type="transmembrane region" description="Helical" evidence="3">
    <location>
        <begin position="6"/>
        <end position="24"/>
    </location>
</feature>
<keyword evidence="3" id="KW-1133">Transmembrane helix</keyword>
<name>A0A8S1HXK8_9PELO</name>
<keyword evidence="6" id="KW-1185">Reference proteome</keyword>
<dbReference type="PANTHER" id="PTHR24320">
    <property type="entry name" value="RETINOL DEHYDROGENASE"/>
    <property type="match status" value="1"/>
</dbReference>
<evidence type="ECO:0000256" key="2">
    <source>
        <dbReference type="ARBA" id="ARBA00023002"/>
    </source>
</evidence>
<evidence type="ECO:0000256" key="3">
    <source>
        <dbReference type="SAM" id="Phobius"/>
    </source>
</evidence>
<dbReference type="InterPro" id="IPR001509">
    <property type="entry name" value="Epimerase_deHydtase"/>
</dbReference>
<gene>
    <name evidence="5" type="ORF">CAUJ_LOCUS15367</name>
</gene>
<accession>A0A8S1HXK8</accession>
<organism evidence="5 6">
    <name type="scientific">Caenorhabditis auriculariae</name>
    <dbReference type="NCBI Taxonomy" id="2777116"/>
    <lineage>
        <taxon>Eukaryota</taxon>
        <taxon>Metazoa</taxon>
        <taxon>Ecdysozoa</taxon>
        <taxon>Nematoda</taxon>
        <taxon>Chromadorea</taxon>
        <taxon>Rhabditida</taxon>
        <taxon>Rhabditina</taxon>
        <taxon>Rhabditomorpha</taxon>
        <taxon>Rhabditoidea</taxon>
        <taxon>Rhabditidae</taxon>
        <taxon>Peloderinae</taxon>
        <taxon>Caenorhabditis</taxon>
    </lineage>
</organism>
<comment type="similarity">
    <text evidence="1">Belongs to the short-chain dehydrogenases/reductases (SDR) family.</text>
</comment>
<dbReference type="GO" id="GO:0016491">
    <property type="term" value="F:oxidoreductase activity"/>
    <property type="evidence" value="ECO:0007669"/>
    <property type="project" value="UniProtKB-KW"/>
</dbReference>
<proteinExistence type="inferred from homology"/>
<dbReference type="OrthoDB" id="191139at2759"/>
<evidence type="ECO:0000256" key="1">
    <source>
        <dbReference type="ARBA" id="ARBA00006484"/>
    </source>
</evidence>
<dbReference type="Proteomes" id="UP000835052">
    <property type="component" value="Unassembled WGS sequence"/>
</dbReference>
<dbReference type="Pfam" id="PF01370">
    <property type="entry name" value="Epimerase"/>
    <property type="match status" value="1"/>
</dbReference>
<evidence type="ECO:0000313" key="6">
    <source>
        <dbReference type="Proteomes" id="UP000835052"/>
    </source>
</evidence>